<dbReference type="AlphaFoldDB" id="A0AAN3DAI0"/>
<reference evidence="4" key="2">
    <citation type="submission" date="2007-04" db="EMBL/GenBank/DDBJ databases">
        <title>Draft genome sequence of Bacteroides ovatus (ATCC 8483).</title>
        <authorList>
            <person name="Sudarsanam P."/>
            <person name="Ley R."/>
            <person name="Guruge J."/>
            <person name="Turnbaugh P.J."/>
            <person name="Mahowald M."/>
            <person name="Liep D."/>
            <person name="Gordon J."/>
        </authorList>
    </citation>
    <scope>NUCLEOTIDE SEQUENCE [LARGE SCALE GENOMIC DNA]</scope>
    <source>
        <strain evidence="4">ATCC 8483 / DSM 1896 / JCM 5824 / BCRC 10623 / CCUG 4943 / NCTC 11153</strain>
    </source>
</reference>
<keyword evidence="1" id="KW-0175">Coiled coil</keyword>
<sequence>MHDVREQSGIHFVFAINEQHIKPKQKKVMKKFIALVALVLVSASTMMYAQESNAAARRAERKAQRDAERAKLRAEEEVQDMAAYQQAVQALKNKQFVLEANQVVFRNGMSAFVTSNTNFVLMNGNRATVQTAFNTPYPGPNGIGGVTVDGNSSDMKMNIDKKGNVNCSFSVQGIGISAQVFINMSSGNNTASVSISPNFSNNNLTLNGNIVPLDQSNIFKGRSW</sequence>
<feature type="coiled-coil region" evidence="1">
    <location>
        <begin position="53"/>
        <end position="94"/>
    </location>
</feature>
<feature type="transmembrane region" description="Helical" evidence="2">
    <location>
        <begin position="32"/>
        <end position="49"/>
    </location>
</feature>
<keyword evidence="2" id="KW-0812">Transmembrane</keyword>
<evidence type="ECO:0000313" key="3">
    <source>
        <dbReference type="EMBL" id="EDO13040.1"/>
    </source>
</evidence>
<dbReference type="Proteomes" id="UP000005475">
    <property type="component" value="Unassembled WGS sequence"/>
</dbReference>
<name>A0AAN3DAI0_BACO1</name>
<keyword evidence="2" id="KW-0472">Membrane</keyword>
<evidence type="ECO:0000313" key="4">
    <source>
        <dbReference type="Proteomes" id="UP000005475"/>
    </source>
</evidence>
<dbReference type="Pfam" id="PF14059">
    <property type="entry name" value="DUF4251"/>
    <property type="match status" value="1"/>
</dbReference>
<dbReference type="InterPro" id="IPR025347">
    <property type="entry name" value="DUF4251"/>
</dbReference>
<keyword evidence="2" id="KW-1133">Transmembrane helix</keyword>
<proteinExistence type="predicted"/>
<gene>
    <name evidence="3" type="ORF">BACOVA_01280</name>
</gene>
<evidence type="ECO:0000256" key="1">
    <source>
        <dbReference type="SAM" id="Coils"/>
    </source>
</evidence>
<comment type="caution">
    <text evidence="3">The sequence shown here is derived from an EMBL/GenBank/DDBJ whole genome shotgun (WGS) entry which is preliminary data.</text>
</comment>
<reference evidence="3 4" key="1">
    <citation type="submission" date="2007-03" db="EMBL/GenBank/DDBJ databases">
        <authorList>
            <person name="Fulton L."/>
            <person name="Clifton S."/>
            <person name="Fulton B."/>
            <person name="Xu J."/>
            <person name="Minx P."/>
            <person name="Pepin K.H."/>
            <person name="Johnson M."/>
            <person name="Thiruvilangam P."/>
            <person name="Bhonagiri V."/>
            <person name="Nash W.E."/>
            <person name="Mardis E.R."/>
            <person name="Wilson R.K."/>
        </authorList>
    </citation>
    <scope>NUCLEOTIDE SEQUENCE [LARGE SCALE GENOMIC DNA]</scope>
    <source>
        <strain evidence="4">ATCC 8483 / DSM 1896 / JCM 5824 / BCRC 10623 / CCUG 4943 / NCTC 11153</strain>
    </source>
</reference>
<evidence type="ECO:0000256" key="2">
    <source>
        <dbReference type="SAM" id="Phobius"/>
    </source>
</evidence>
<evidence type="ECO:0008006" key="5">
    <source>
        <dbReference type="Google" id="ProtNLM"/>
    </source>
</evidence>
<accession>A0AAN3DAI0</accession>
<protein>
    <recommendedName>
        <fullName evidence="5">DUF4251 domain-containing protein</fullName>
    </recommendedName>
</protein>
<dbReference type="EMBL" id="AAXF02000042">
    <property type="protein sequence ID" value="EDO13040.1"/>
    <property type="molecule type" value="Genomic_DNA"/>
</dbReference>
<organism evidence="3 4">
    <name type="scientific">Bacteroides ovatus (strain ATCC 8483 / DSM 1896 / JCM 5824 / BCRC 10623 / CCUG 4943 / NCTC 11153)</name>
    <dbReference type="NCBI Taxonomy" id="411476"/>
    <lineage>
        <taxon>Bacteria</taxon>
        <taxon>Pseudomonadati</taxon>
        <taxon>Bacteroidota</taxon>
        <taxon>Bacteroidia</taxon>
        <taxon>Bacteroidales</taxon>
        <taxon>Bacteroidaceae</taxon>
        <taxon>Bacteroides</taxon>
    </lineage>
</organism>
<dbReference type="Gene3D" id="2.40.128.410">
    <property type="match status" value="1"/>
</dbReference>